<evidence type="ECO:0000256" key="1">
    <source>
        <dbReference type="ARBA" id="ARBA00022801"/>
    </source>
</evidence>
<proteinExistence type="predicted"/>
<dbReference type="InterPro" id="IPR050301">
    <property type="entry name" value="NTE"/>
</dbReference>
<feature type="short sequence motif" description="DGA/G" evidence="4">
    <location>
        <begin position="193"/>
        <end position="195"/>
    </location>
</feature>
<dbReference type="PANTHER" id="PTHR14226">
    <property type="entry name" value="NEUROPATHY TARGET ESTERASE/SWISS CHEESE D.MELANOGASTER"/>
    <property type="match status" value="1"/>
</dbReference>
<evidence type="ECO:0000313" key="6">
    <source>
        <dbReference type="EMBL" id="UUX34698.1"/>
    </source>
</evidence>
<evidence type="ECO:0000313" key="7">
    <source>
        <dbReference type="Proteomes" id="UP001315967"/>
    </source>
</evidence>
<dbReference type="PANTHER" id="PTHR14226:SF29">
    <property type="entry name" value="NEUROPATHY TARGET ESTERASE SWS"/>
    <property type="match status" value="1"/>
</dbReference>
<gene>
    <name evidence="6" type="ORF">NRE15_03335</name>
</gene>
<feature type="active site" description="Proton acceptor" evidence="4">
    <location>
        <position position="193"/>
    </location>
</feature>
<keyword evidence="2 4" id="KW-0442">Lipid degradation</keyword>
<evidence type="ECO:0000256" key="2">
    <source>
        <dbReference type="ARBA" id="ARBA00022963"/>
    </source>
</evidence>
<evidence type="ECO:0000259" key="5">
    <source>
        <dbReference type="PROSITE" id="PS51635"/>
    </source>
</evidence>
<name>A0ABY5P8F8_9LACT</name>
<sequence length="324" mass="36071">MNEQERLKQKTIGLSFSGGGAKSFAEVAILEELERKNLNISSVTGTSMGAFIAAGVAYGLSIEEIKDLIIATDSALAESEIFKKRQMVTNFLVLNYSNGFVPVDKIKEVVVDIHPLFRDVMLSELEMPIAIPAADLISGKLVVFSNQPNQFIDDDDKIVYFHKDISVIDACLASSSYPFVIQPMMVEQYQLVDGGLLLNSPANLFKRAPEGQIEYVISVGLEAKKYIQPAMRTNDVINRSLSLMRSQQVDLSIALADIHYGFPVGSASTFVFGHAERTIESASEHLKDNPLTLVNVYHRETRQSRAIDRLNENKTFQKVKNFFK</sequence>
<dbReference type="RefSeq" id="WP_313794199.1">
    <property type="nucleotide sequence ID" value="NZ_CP102453.1"/>
</dbReference>
<keyword evidence="1 4" id="KW-0378">Hydrolase</keyword>
<comment type="caution">
    <text evidence="4">Lacks conserved residue(s) required for the propagation of feature annotation.</text>
</comment>
<evidence type="ECO:0000256" key="4">
    <source>
        <dbReference type="PROSITE-ProRule" id="PRU01161"/>
    </source>
</evidence>
<dbReference type="Pfam" id="PF01734">
    <property type="entry name" value="Patatin"/>
    <property type="match status" value="1"/>
</dbReference>
<dbReference type="EMBL" id="CP102453">
    <property type="protein sequence ID" value="UUX34698.1"/>
    <property type="molecule type" value="Genomic_DNA"/>
</dbReference>
<dbReference type="Gene3D" id="3.40.1090.10">
    <property type="entry name" value="Cytosolic phospholipase A2 catalytic domain"/>
    <property type="match status" value="2"/>
</dbReference>
<feature type="active site" description="Nucleophile" evidence="4">
    <location>
        <position position="47"/>
    </location>
</feature>
<feature type="short sequence motif" description="GXSXG" evidence="4">
    <location>
        <begin position="45"/>
        <end position="49"/>
    </location>
</feature>
<organism evidence="6 7">
    <name type="scientific">Fundicoccus culcitae</name>
    <dbReference type="NCBI Taxonomy" id="2969821"/>
    <lineage>
        <taxon>Bacteria</taxon>
        <taxon>Bacillati</taxon>
        <taxon>Bacillota</taxon>
        <taxon>Bacilli</taxon>
        <taxon>Lactobacillales</taxon>
        <taxon>Aerococcaceae</taxon>
        <taxon>Fundicoccus</taxon>
    </lineage>
</organism>
<dbReference type="PROSITE" id="PS51635">
    <property type="entry name" value="PNPLA"/>
    <property type="match status" value="1"/>
</dbReference>
<dbReference type="InterPro" id="IPR002641">
    <property type="entry name" value="PNPLA_dom"/>
</dbReference>
<reference evidence="6 7" key="1">
    <citation type="submission" date="2022-08" db="EMBL/GenBank/DDBJ databases">
        <title>Aerococcaceae sp. nov isolated from spoiled eye mask.</title>
        <authorList>
            <person name="Zhou G."/>
            <person name="Xie X.-B."/>
            <person name="Shi Q.-S."/>
            <person name="Wang Y.-S."/>
            <person name="Wen X."/>
            <person name="Peng H."/>
            <person name="Yang X.-J."/>
            <person name="Tao H.-B."/>
            <person name="Huang X.-M."/>
        </authorList>
    </citation>
    <scope>NUCLEOTIDE SEQUENCE [LARGE SCALE GENOMIC DNA]</scope>
    <source>
        <strain evidence="7">DM20194951</strain>
    </source>
</reference>
<dbReference type="InterPro" id="IPR016035">
    <property type="entry name" value="Acyl_Trfase/lysoPLipase"/>
</dbReference>
<protein>
    <submittedName>
        <fullName evidence="6">Patatin-like phospholipase family protein</fullName>
    </submittedName>
</protein>
<keyword evidence="3 4" id="KW-0443">Lipid metabolism</keyword>
<feature type="domain" description="PNPLA" evidence="5">
    <location>
        <begin position="14"/>
        <end position="206"/>
    </location>
</feature>
<keyword evidence="7" id="KW-1185">Reference proteome</keyword>
<dbReference type="Proteomes" id="UP001315967">
    <property type="component" value="Chromosome"/>
</dbReference>
<evidence type="ECO:0000256" key="3">
    <source>
        <dbReference type="ARBA" id="ARBA00023098"/>
    </source>
</evidence>
<accession>A0ABY5P8F8</accession>
<dbReference type="SUPFAM" id="SSF52151">
    <property type="entry name" value="FabD/lysophospholipase-like"/>
    <property type="match status" value="1"/>
</dbReference>